<sequence>MPFLIRPPLNSAAAEEHSLILTLIEPDKNDCSMLRDLRDWGWRISRHDFHDEEFIEALTQSERNAKQRRRHTRTVGNELYGYVEKPTLEDIWMEEAPDRFLEELDDEEMKERTGAGTAKKDAEDEAEMYCREWLRHIDRTLQTNGYLDYVDGERDRPRLVTRGLDHSDAVSTRVPARIHYFDDDSRQSTAHIYSDGQRRKSFRNCFRKPVTILSRRTEPTRNRDSIVVTTDISMSPVADLPPVLQEPETSHTRQYQCLVLTSKALPPPPPSSRLHRSYSSPDIALIFPGTHTSTRSYIEQTQPGIHRAPPTNATAPSLHRAGLSADPYGWQVSFSERPNPSSTQPKKNYRVAPPVPRPGLGRLAWVWRGSWDAHKRAHDAAKIKTETSNAKESVKFFVGRERRSLNDRAREKLGIDAVGGEGRKAREFEGRRLNELVKGRSEVERVGEREDHEVVTREVEGMAKGREEESVKKDNTLSALRTWSMMGLY</sequence>
<evidence type="ECO:0000313" key="2">
    <source>
        <dbReference type="EMBL" id="KAF2829315.1"/>
    </source>
</evidence>
<evidence type="ECO:0000313" key="3">
    <source>
        <dbReference type="Proteomes" id="UP000799424"/>
    </source>
</evidence>
<feature type="region of interest" description="Disordered" evidence="1">
    <location>
        <begin position="335"/>
        <end position="355"/>
    </location>
</feature>
<reference evidence="2" key="1">
    <citation type="journal article" date="2020" name="Stud. Mycol.">
        <title>101 Dothideomycetes genomes: a test case for predicting lifestyles and emergence of pathogens.</title>
        <authorList>
            <person name="Haridas S."/>
            <person name="Albert R."/>
            <person name="Binder M."/>
            <person name="Bloem J."/>
            <person name="Labutti K."/>
            <person name="Salamov A."/>
            <person name="Andreopoulos B."/>
            <person name="Baker S."/>
            <person name="Barry K."/>
            <person name="Bills G."/>
            <person name="Bluhm B."/>
            <person name="Cannon C."/>
            <person name="Castanera R."/>
            <person name="Culley D."/>
            <person name="Daum C."/>
            <person name="Ezra D."/>
            <person name="Gonzalez J."/>
            <person name="Henrissat B."/>
            <person name="Kuo A."/>
            <person name="Liang C."/>
            <person name="Lipzen A."/>
            <person name="Lutzoni F."/>
            <person name="Magnuson J."/>
            <person name="Mondo S."/>
            <person name="Nolan M."/>
            <person name="Ohm R."/>
            <person name="Pangilinan J."/>
            <person name="Park H.-J."/>
            <person name="Ramirez L."/>
            <person name="Alfaro M."/>
            <person name="Sun H."/>
            <person name="Tritt A."/>
            <person name="Yoshinaga Y."/>
            <person name="Zwiers L.-H."/>
            <person name="Turgeon B."/>
            <person name="Goodwin S."/>
            <person name="Spatafora J."/>
            <person name="Crous P."/>
            <person name="Grigoriev I."/>
        </authorList>
    </citation>
    <scope>NUCLEOTIDE SEQUENCE</scope>
    <source>
        <strain evidence="2">CBS 113818</strain>
    </source>
</reference>
<dbReference type="Proteomes" id="UP000799424">
    <property type="component" value="Unassembled WGS sequence"/>
</dbReference>
<feature type="compositionally biased region" description="Polar residues" evidence="1">
    <location>
        <begin position="335"/>
        <end position="346"/>
    </location>
</feature>
<evidence type="ECO:0000256" key="1">
    <source>
        <dbReference type="SAM" id="MobiDB-lite"/>
    </source>
</evidence>
<protein>
    <submittedName>
        <fullName evidence="2">Uncharacterized protein</fullName>
    </submittedName>
</protein>
<keyword evidence="3" id="KW-1185">Reference proteome</keyword>
<name>A0A6A7A9M5_9PLEO</name>
<gene>
    <name evidence="2" type="ORF">CC86DRAFT_437077</name>
</gene>
<organism evidence="2 3">
    <name type="scientific">Ophiobolus disseminans</name>
    <dbReference type="NCBI Taxonomy" id="1469910"/>
    <lineage>
        <taxon>Eukaryota</taxon>
        <taxon>Fungi</taxon>
        <taxon>Dikarya</taxon>
        <taxon>Ascomycota</taxon>
        <taxon>Pezizomycotina</taxon>
        <taxon>Dothideomycetes</taxon>
        <taxon>Pleosporomycetidae</taxon>
        <taxon>Pleosporales</taxon>
        <taxon>Pleosporineae</taxon>
        <taxon>Phaeosphaeriaceae</taxon>
        <taxon>Ophiobolus</taxon>
    </lineage>
</organism>
<dbReference type="AlphaFoldDB" id="A0A6A7A9M5"/>
<dbReference type="EMBL" id="MU006221">
    <property type="protein sequence ID" value="KAF2829315.1"/>
    <property type="molecule type" value="Genomic_DNA"/>
</dbReference>
<dbReference type="OrthoDB" id="3800039at2759"/>
<accession>A0A6A7A9M5</accession>
<proteinExistence type="predicted"/>